<gene>
    <name evidence="2" type="ORF">ISP17_15335</name>
</gene>
<feature type="signal peptide" evidence="1">
    <location>
        <begin position="1"/>
        <end position="23"/>
    </location>
</feature>
<reference evidence="2 3" key="1">
    <citation type="submission" date="2020-10" db="EMBL/GenBank/DDBJ databases">
        <title>Phylogeny of dyella-like bacteria.</title>
        <authorList>
            <person name="Fu J."/>
        </authorList>
    </citation>
    <scope>NUCLEOTIDE SEQUENCE [LARGE SCALE GENOMIC DNA]</scope>
    <source>
        <strain evidence="2 3">Gsoil3046</strain>
    </source>
</reference>
<evidence type="ECO:0000313" key="3">
    <source>
        <dbReference type="Proteomes" id="UP001620460"/>
    </source>
</evidence>
<feature type="chain" id="PRO_5045931218" evidence="1">
    <location>
        <begin position="24"/>
        <end position="269"/>
    </location>
</feature>
<sequence>MLMNRLNCFLMGIAFSAMTPLVAVGGAEITVRANPLFDPMTAMQAAMGALAPTLSGDASIGAVEFDPVRSEWHFTVDRPAAKLLPHALVTLEERTGRVCARDREAARGACAIRGDVSASLDNLRRQRVAMSKALAHPPPDLQGVMGALIRYQALNSRGYLHQNRMPVYVSMSWPDNRPPLDLSPDEIGKLGDVGMPLHPGSALPKHDPRAVDLGVMAMSVGLPVRRADGDYDVQYGAVCGSLCGSWWSAVLHHDATGWHVVSTQMNAIS</sequence>
<evidence type="ECO:0000313" key="2">
    <source>
        <dbReference type="EMBL" id="MFK2905335.1"/>
    </source>
</evidence>
<keyword evidence="3" id="KW-1185">Reference proteome</keyword>
<dbReference type="Proteomes" id="UP001620460">
    <property type="component" value="Unassembled WGS sequence"/>
</dbReference>
<name>A0ABW8JYK1_9GAMM</name>
<proteinExistence type="predicted"/>
<accession>A0ABW8JYK1</accession>
<evidence type="ECO:0000256" key="1">
    <source>
        <dbReference type="SAM" id="SignalP"/>
    </source>
</evidence>
<comment type="caution">
    <text evidence="2">The sequence shown here is derived from an EMBL/GenBank/DDBJ whole genome shotgun (WGS) entry which is preliminary data.</text>
</comment>
<dbReference type="EMBL" id="JADIKM010000004">
    <property type="protein sequence ID" value="MFK2905335.1"/>
    <property type="molecule type" value="Genomic_DNA"/>
</dbReference>
<keyword evidence="1" id="KW-0732">Signal</keyword>
<protein>
    <submittedName>
        <fullName evidence="2">Uncharacterized protein</fullName>
    </submittedName>
</protein>
<organism evidence="2 3">
    <name type="scientific">Dyella ginsengisoli</name>
    <dbReference type="NCBI Taxonomy" id="363848"/>
    <lineage>
        <taxon>Bacteria</taxon>
        <taxon>Pseudomonadati</taxon>
        <taxon>Pseudomonadota</taxon>
        <taxon>Gammaproteobacteria</taxon>
        <taxon>Lysobacterales</taxon>
        <taxon>Rhodanobacteraceae</taxon>
        <taxon>Dyella</taxon>
    </lineage>
</organism>
<dbReference type="RefSeq" id="WP_404634742.1">
    <property type="nucleotide sequence ID" value="NZ_JADIKM010000004.1"/>
</dbReference>